<evidence type="ECO:0008006" key="9">
    <source>
        <dbReference type="Google" id="ProtNLM"/>
    </source>
</evidence>
<dbReference type="InterPro" id="IPR039702">
    <property type="entry name" value="FPS1-like"/>
</dbReference>
<comment type="similarity">
    <text evidence="2 7">Belongs to the FPP/GGPP synthase family.</text>
</comment>
<dbReference type="GO" id="GO:0004161">
    <property type="term" value="F:dimethylallyltranstransferase activity"/>
    <property type="evidence" value="ECO:0007669"/>
    <property type="project" value="TreeGrafter"/>
</dbReference>
<evidence type="ECO:0000256" key="5">
    <source>
        <dbReference type="ARBA" id="ARBA00022842"/>
    </source>
</evidence>
<dbReference type="GO" id="GO:0004337">
    <property type="term" value="F:(2E,6E)-farnesyl diphosphate synthase activity"/>
    <property type="evidence" value="ECO:0007669"/>
    <property type="project" value="TreeGrafter"/>
</dbReference>
<reference evidence="8" key="1">
    <citation type="submission" date="2015-08" db="EMBL/GenBank/DDBJ databases">
        <authorList>
            <person name="Babu N.S."/>
            <person name="Beckwith C.J."/>
            <person name="Beseler K.G."/>
            <person name="Brison A."/>
            <person name="Carone J.V."/>
            <person name="Caskin T.P."/>
            <person name="Diamond M."/>
            <person name="Durham M.E."/>
            <person name="Foxe J.M."/>
            <person name="Go M."/>
            <person name="Henderson B.A."/>
            <person name="Jones I.B."/>
            <person name="McGettigan J.A."/>
            <person name="Micheletti S.J."/>
            <person name="Nasrallah M.E."/>
            <person name="Ortiz D."/>
            <person name="Piller C.R."/>
            <person name="Privatt S.R."/>
            <person name="Schneider S.L."/>
            <person name="Sharp S."/>
            <person name="Smith T.C."/>
            <person name="Stanton J.D."/>
            <person name="Ullery H.E."/>
            <person name="Wilson R.J."/>
            <person name="Serrano M.G."/>
            <person name="Buck G."/>
            <person name="Lee V."/>
            <person name="Wang Y."/>
            <person name="Carvalho R."/>
            <person name="Voegtly L."/>
            <person name="Shi R."/>
            <person name="Duckworth R."/>
            <person name="Johnson A."/>
            <person name="Loviza R."/>
            <person name="Walstead R."/>
            <person name="Shah Z."/>
            <person name="Kiflezghi M."/>
            <person name="Wade K."/>
            <person name="Ball S.L."/>
            <person name="Bradley K.W."/>
            <person name="Asai D.J."/>
            <person name="Bowman C.A."/>
            <person name="Russell D.A."/>
            <person name="Pope W.H."/>
            <person name="Jacobs-Sera D."/>
            <person name="Hendrix R.W."/>
            <person name="Hatfull G.F."/>
        </authorList>
    </citation>
    <scope>NUCLEOTIDE SEQUENCE</scope>
</reference>
<dbReference type="InterPro" id="IPR033749">
    <property type="entry name" value="Polyprenyl_synt_CS"/>
</dbReference>
<dbReference type="InterPro" id="IPR008949">
    <property type="entry name" value="Isoprenoid_synthase_dom_sf"/>
</dbReference>
<dbReference type="PROSITE" id="PS00444">
    <property type="entry name" value="POLYPRENYL_SYNTHASE_2"/>
    <property type="match status" value="1"/>
</dbReference>
<dbReference type="FunFam" id="1.10.600.10:FF:000021">
    <property type="entry name" value="Farnesyl pyrophosphate synthase"/>
    <property type="match status" value="1"/>
</dbReference>
<dbReference type="Gene3D" id="1.10.600.10">
    <property type="entry name" value="Farnesyl Diphosphate Synthase"/>
    <property type="match status" value="1"/>
</dbReference>
<dbReference type="EMBL" id="GDKF01003618">
    <property type="protein sequence ID" value="JAT75004.1"/>
    <property type="molecule type" value="Transcribed_RNA"/>
</dbReference>
<keyword evidence="4" id="KW-0479">Metal-binding</keyword>
<dbReference type="CDD" id="cd00685">
    <property type="entry name" value="Trans_IPPS_HT"/>
    <property type="match status" value="1"/>
</dbReference>
<name>A0A1D2A752_AUXPR</name>
<dbReference type="Pfam" id="PF00348">
    <property type="entry name" value="polyprenyl_synt"/>
    <property type="match status" value="1"/>
</dbReference>
<dbReference type="GO" id="GO:0042811">
    <property type="term" value="P:pheromone biosynthetic process"/>
    <property type="evidence" value="ECO:0007669"/>
    <property type="project" value="UniProtKB-ARBA"/>
</dbReference>
<gene>
    <name evidence="8" type="ORF">g.5977</name>
</gene>
<protein>
    <recommendedName>
        <fullName evidence="9">Farnesyl pyrophosphate synthase</fullName>
    </recommendedName>
</protein>
<dbReference type="GO" id="GO:0045337">
    <property type="term" value="P:farnesyl diphosphate biosynthetic process"/>
    <property type="evidence" value="ECO:0007669"/>
    <property type="project" value="TreeGrafter"/>
</dbReference>
<evidence type="ECO:0000313" key="8">
    <source>
        <dbReference type="EMBL" id="JAT75004.1"/>
    </source>
</evidence>
<dbReference type="PANTHER" id="PTHR11525:SF0">
    <property type="entry name" value="FARNESYL PYROPHOSPHATE SYNTHASE"/>
    <property type="match status" value="1"/>
</dbReference>
<comment type="cofactor">
    <cofactor evidence="1">
        <name>Mg(2+)</name>
        <dbReference type="ChEBI" id="CHEBI:18420"/>
    </cofactor>
</comment>
<dbReference type="PROSITE" id="PS00723">
    <property type="entry name" value="POLYPRENYL_SYNTHASE_1"/>
    <property type="match status" value="1"/>
</dbReference>
<proteinExistence type="inferred from homology"/>
<dbReference type="GO" id="GO:0046872">
    <property type="term" value="F:metal ion binding"/>
    <property type="evidence" value="ECO:0007669"/>
    <property type="project" value="UniProtKB-KW"/>
</dbReference>
<organism evidence="8">
    <name type="scientific">Auxenochlorella protothecoides</name>
    <name type="common">Green microalga</name>
    <name type="synonym">Chlorella protothecoides</name>
    <dbReference type="NCBI Taxonomy" id="3075"/>
    <lineage>
        <taxon>Eukaryota</taxon>
        <taxon>Viridiplantae</taxon>
        <taxon>Chlorophyta</taxon>
        <taxon>core chlorophytes</taxon>
        <taxon>Trebouxiophyceae</taxon>
        <taxon>Chlorellales</taxon>
        <taxon>Chlorellaceae</taxon>
        <taxon>Auxenochlorella</taxon>
    </lineage>
</organism>
<dbReference type="SFLD" id="SFLDG01017">
    <property type="entry name" value="Polyprenyl_Transferase_Like"/>
    <property type="match status" value="1"/>
</dbReference>
<keyword evidence="5" id="KW-0460">Magnesium</keyword>
<evidence type="ECO:0000256" key="4">
    <source>
        <dbReference type="ARBA" id="ARBA00022723"/>
    </source>
</evidence>
<dbReference type="SUPFAM" id="SSF48576">
    <property type="entry name" value="Terpenoid synthases"/>
    <property type="match status" value="1"/>
</dbReference>
<dbReference type="PANTHER" id="PTHR11525">
    <property type="entry name" value="FARNESYL-PYROPHOSPHATE SYNTHETASE"/>
    <property type="match status" value="1"/>
</dbReference>
<evidence type="ECO:0000256" key="3">
    <source>
        <dbReference type="ARBA" id="ARBA00022679"/>
    </source>
</evidence>
<dbReference type="InterPro" id="IPR000092">
    <property type="entry name" value="Polyprenyl_synt"/>
</dbReference>
<dbReference type="GO" id="GO:0005737">
    <property type="term" value="C:cytoplasm"/>
    <property type="evidence" value="ECO:0007669"/>
    <property type="project" value="TreeGrafter"/>
</dbReference>
<dbReference type="SFLD" id="SFLDS00005">
    <property type="entry name" value="Isoprenoid_Synthase_Type_I"/>
    <property type="match status" value="1"/>
</dbReference>
<evidence type="ECO:0000256" key="1">
    <source>
        <dbReference type="ARBA" id="ARBA00001946"/>
    </source>
</evidence>
<sequence length="359" mass="39827">MAAVVEAGHAASKQKTEAHQTKQEFLAVFEKLRDELLEDSILAGQPESSKDWLRTMLDYNVPHGKLNRGMAVLDVLLAARGGDVTEKEREAANVLGWCIELLQAYFLVADDIMDSSLTRRGQPCWYRQPHVGMVAINDGIILESCIYRLLKLHFRAHPAYVHLLELFHDTTHRTAHGQLLDTTTAPPGGVDLTRYTEGTYLRIVTYKTAFYTIYLPVACGLALAGVTDEASLALAEDLSVRMGRYFQIQDDVLDAFGEPEVIGKVGTDIQDSKCSWLVVRALAVASAEQREAIKANYGRDDAEAVEAVKAVYRELDLPAAFAAYEQESYDGLVQAIEGQDKFPPAVFMGILAKIYKRTK</sequence>
<evidence type="ECO:0000256" key="2">
    <source>
        <dbReference type="ARBA" id="ARBA00006706"/>
    </source>
</evidence>
<keyword evidence="3 7" id="KW-0808">Transferase</keyword>
<accession>A0A1D2A752</accession>
<evidence type="ECO:0000256" key="6">
    <source>
        <dbReference type="ARBA" id="ARBA00033740"/>
    </source>
</evidence>
<dbReference type="AlphaFoldDB" id="A0A1D2A752"/>
<comment type="pathway">
    <text evidence="6">Pheromone biosynthesis.</text>
</comment>
<evidence type="ECO:0000256" key="7">
    <source>
        <dbReference type="RuleBase" id="RU004466"/>
    </source>
</evidence>